<evidence type="ECO:0000313" key="19">
    <source>
        <dbReference type="Proteomes" id="UP000265180"/>
    </source>
</evidence>
<dbReference type="InterPro" id="IPR000276">
    <property type="entry name" value="GPCR_Rhodpsn"/>
</dbReference>
<evidence type="ECO:0000256" key="16">
    <source>
        <dbReference type="SAM" id="Phobius"/>
    </source>
</evidence>
<organism evidence="18 19">
    <name type="scientific">Oryzias latipes</name>
    <name type="common">Japanese rice fish</name>
    <name type="synonym">Japanese killifish</name>
    <dbReference type="NCBI Taxonomy" id="8090"/>
    <lineage>
        <taxon>Eukaryota</taxon>
        <taxon>Metazoa</taxon>
        <taxon>Chordata</taxon>
        <taxon>Craniata</taxon>
        <taxon>Vertebrata</taxon>
        <taxon>Euteleostomi</taxon>
        <taxon>Actinopterygii</taxon>
        <taxon>Neopterygii</taxon>
        <taxon>Teleostei</taxon>
        <taxon>Neoteleostei</taxon>
        <taxon>Acanthomorphata</taxon>
        <taxon>Ovalentaria</taxon>
        <taxon>Atherinomorphae</taxon>
        <taxon>Beloniformes</taxon>
        <taxon>Adrianichthyidae</taxon>
        <taxon>Oryziinae</taxon>
        <taxon>Oryzias</taxon>
    </lineage>
</organism>
<keyword evidence="3" id="KW-1003">Cell membrane</keyword>
<feature type="transmembrane region" description="Helical" evidence="16">
    <location>
        <begin position="142"/>
        <end position="163"/>
    </location>
</feature>
<evidence type="ECO:0000256" key="8">
    <source>
        <dbReference type="ARBA" id="ARBA00023139"/>
    </source>
</evidence>
<evidence type="ECO:0000256" key="10">
    <source>
        <dbReference type="ARBA" id="ARBA00023170"/>
    </source>
</evidence>
<keyword evidence="8" id="KW-0564">Palmitate</keyword>
<evidence type="ECO:0000256" key="9">
    <source>
        <dbReference type="ARBA" id="ARBA00023157"/>
    </source>
</evidence>
<keyword evidence="10 15" id="KW-0675">Receptor</keyword>
<evidence type="ECO:0000256" key="1">
    <source>
        <dbReference type="ARBA" id="ARBA00004651"/>
    </source>
</evidence>
<keyword evidence="6 15" id="KW-0297">G-protein coupled receptor</keyword>
<keyword evidence="5 16" id="KW-1133">Transmembrane helix</keyword>
<dbReference type="PANTHER" id="PTHR24248">
    <property type="entry name" value="ADRENERGIC RECEPTOR-RELATED G-PROTEIN COUPLED RECEPTOR"/>
    <property type="match status" value="1"/>
</dbReference>
<keyword evidence="11" id="KW-0325">Glycoprotein</keyword>
<evidence type="ECO:0000256" key="15">
    <source>
        <dbReference type="RuleBase" id="RU000688"/>
    </source>
</evidence>
<reference evidence="18" key="3">
    <citation type="submission" date="2025-08" db="UniProtKB">
        <authorList>
            <consortium name="Ensembl"/>
        </authorList>
    </citation>
    <scope>IDENTIFICATION</scope>
    <source>
        <strain evidence="18">HNI</strain>
    </source>
</reference>
<evidence type="ECO:0000256" key="6">
    <source>
        <dbReference type="ARBA" id="ARBA00023040"/>
    </source>
</evidence>
<dbReference type="GO" id="GO:0004935">
    <property type="term" value="F:adrenergic receptor activity"/>
    <property type="evidence" value="ECO:0007669"/>
    <property type="project" value="InterPro"/>
</dbReference>
<evidence type="ECO:0000256" key="14">
    <source>
        <dbReference type="ARBA" id="ARBA00030379"/>
    </source>
</evidence>
<evidence type="ECO:0000313" key="18">
    <source>
        <dbReference type="Ensembl" id="ENSORLP00020016998.1"/>
    </source>
</evidence>
<dbReference type="PROSITE" id="PS50262">
    <property type="entry name" value="G_PROTEIN_RECEP_F1_2"/>
    <property type="match status" value="1"/>
</dbReference>
<feature type="transmembrane region" description="Helical" evidence="16">
    <location>
        <begin position="191"/>
        <end position="211"/>
    </location>
</feature>
<keyword evidence="4 15" id="KW-0812">Transmembrane</keyword>
<protein>
    <recommendedName>
        <fullName evidence="2">Beta-2 adrenergic receptor</fullName>
    </recommendedName>
    <alternativeName>
        <fullName evidence="14">Beta-2 adrenoreceptor</fullName>
    </alternativeName>
</protein>
<dbReference type="PANTHER" id="PTHR24248:SF21">
    <property type="entry name" value="BETA-2 ADRENERGIC RECEPTOR"/>
    <property type="match status" value="1"/>
</dbReference>
<dbReference type="PRINTS" id="PR00237">
    <property type="entry name" value="GPCRRHODOPSN"/>
</dbReference>
<dbReference type="InterPro" id="IPR002233">
    <property type="entry name" value="ADR_fam"/>
</dbReference>
<evidence type="ECO:0000256" key="5">
    <source>
        <dbReference type="ARBA" id="ARBA00022989"/>
    </source>
</evidence>
<dbReference type="SUPFAM" id="SSF81321">
    <property type="entry name" value="Family A G protein-coupled receptor-like"/>
    <property type="match status" value="1"/>
</dbReference>
<evidence type="ECO:0000256" key="2">
    <source>
        <dbReference type="ARBA" id="ARBA00022188"/>
    </source>
</evidence>
<evidence type="ECO:0000256" key="12">
    <source>
        <dbReference type="ARBA" id="ARBA00023224"/>
    </source>
</evidence>
<dbReference type="Gene3D" id="1.20.1070.10">
    <property type="entry name" value="Rhodopsin 7-helix transmembrane proteins"/>
    <property type="match status" value="1"/>
</dbReference>
<feature type="domain" description="G-protein coupled receptors family 1 profile" evidence="17">
    <location>
        <begin position="42"/>
        <end position="319"/>
    </location>
</feature>
<proteinExistence type="inferred from homology"/>
<dbReference type="InterPro" id="IPR017452">
    <property type="entry name" value="GPCR_Rhodpsn_7TM"/>
</dbReference>
<evidence type="ECO:0000256" key="11">
    <source>
        <dbReference type="ARBA" id="ARBA00023180"/>
    </source>
</evidence>
<reference key="1">
    <citation type="journal article" date="2007" name="Nature">
        <title>The medaka draft genome and insights into vertebrate genome evolution.</title>
        <authorList>
            <person name="Kasahara M."/>
            <person name="Naruse K."/>
            <person name="Sasaki S."/>
            <person name="Nakatani Y."/>
            <person name="Qu W."/>
            <person name="Ahsan B."/>
            <person name="Yamada T."/>
            <person name="Nagayasu Y."/>
            <person name="Doi K."/>
            <person name="Kasai Y."/>
            <person name="Jindo T."/>
            <person name="Kobayashi D."/>
            <person name="Shimada A."/>
            <person name="Toyoda A."/>
            <person name="Kuroki Y."/>
            <person name="Fujiyama A."/>
            <person name="Sasaki T."/>
            <person name="Shimizu A."/>
            <person name="Asakawa S."/>
            <person name="Shimizu N."/>
            <person name="Hashimoto S."/>
            <person name="Yang J."/>
            <person name="Lee Y."/>
            <person name="Matsushima K."/>
            <person name="Sugano S."/>
            <person name="Sakaizumi M."/>
            <person name="Narita T."/>
            <person name="Ohishi K."/>
            <person name="Haga S."/>
            <person name="Ohta F."/>
            <person name="Nomoto H."/>
            <person name="Nogata K."/>
            <person name="Morishita T."/>
            <person name="Endo T."/>
            <person name="Shin-I T."/>
            <person name="Takeda H."/>
            <person name="Morishita S."/>
            <person name="Kohara Y."/>
        </authorList>
    </citation>
    <scope>NUCLEOTIDE SEQUENCE [LARGE SCALE GENOMIC DNA]</scope>
    <source>
        <strain>Hd-rR</strain>
    </source>
</reference>
<evidence type="ECO:0000256" key="3">
    <source>
        <dbReference type="ARBA" id="ARBA00022475"/>
    </source>
</evidence>
<dbReference type="GO" id="GO:0005886">
    <property type="term" value="C:plasma membrane"/>
    <property type="evidence" value="ECO:0007669"/>
    <property type="project" value="UniProtKB-SubCell"/>
</dbReference>
<feature type="transmembrane region" description="Helical" evidence="16">
    <location>
        <begin position="268"/>
        <end position="292"/>
    </location>
</feature>
<comment type="subcellular location">
    <subcellularLocation>
        <location evidence="1">Cell membrane</location>
        <topology evidence="1">Multi-pass membrane protein</topology>
    </subcellularLocation>
</comment>
<dbReference type="FunFam" id="1.20.1070.10:FF:000057">
    <property type="entry name" value="Beta-1 adrenergic receptor"/>
    <property type="match status" value="1"/>
</dbReference>
<dbReference type="Ensembl" id="ENSORLT00020025427.1">
    <property type="protein sequence ID" value="ENSORLP00020016998.1"/>
    <property type="gene ID" value="ENSORLG00020018131.1"/>
</dbReference>
<dbReference type="SMART" id="SM01381">
    <property type="entry name" value="7TM_GPCR_Srsx"/>
    <property type="match status" value="1"/>
</dbReference>
<evidence type="ECO:0000256" key="4">
    <source>
        <dbReference type="ARBA" id="ARBA00022692"/>
    </source>
</evidence>
<dbReference type="Pfam" id="PF00001">
    <property type="entry name" value="7tm_1"/>
    <property type="match status" value="1"/>
</dbReference>
<keyword evidence="9" id="KW-1015">Disulfide bond</keyword>
<name>A0A3P9L8G8_ORYLA</name>
<sequence length="405" mass="45441">MANESSASNSSSSDSNNPQYSDAELVLLAVAMAILVLAIVLGNVMVISAILRFHRLQTVTNLFIASLAVADLIMGVVVVPFSSSNILLRSWKFGNFMCEFWTAADVLCVTASIETLCVIALDRYLAITLPLRYPTLLTRARAFAAILAVWVVASLISFLPIYLKLWLSDEPEAQDCVKREDCCEFLTNKGYAVISSIVSFYLPLVVMIFLYSRVFQEAQKQLKKIRGRERHFYKIHYSTQLACPDDKNRANTQKEEGKYSEHKALKTLGIIMGTFTLCWLPFFILNIVMAYYKGDSINVSFRLLNWLGYSNSAFNPLIYCRSPDFRHAFQEILHLRGKGVSRLNTQNISLWRDSAHTSKQAVSLTQVAQTSCSEQVLDVAPGSMSTWPTNSSAKWRCAENKTSVV</sequence>
<evidence type="ECO:0000256" key="13">
    <source>
        <dbReference type="ARBA" id="ARBA00023288"/>
    </source>
</evidence>
<dbReference type="AlphaFoldDB" id="A0A3P9L8G8"/>
<keyword evidence="12 15" id="KW-0807">Transducer</keyword>
<feature type="transmembrane region" description="Helical" evidence="16">
    <location>
        <begin position="62"/>
        <end position="81"/>
    </location>
</feature>
<accession>A0A3P9L8G8</accession>
<dbReference type="PRINTS" id="PR01103">
    <property type="entry name" value="ADRENERGICR"/>
</dbReference>
<reference evidence="18" key="4">
    <citation type="submission" date="2025-09" db="UniProtKB">
        <authorList>
            <consortium name="Ensembl"/>
        </authorList>
    </citation>
    <scope>IDENTIFICATION</scope>
    <source>
        <strain evidence="18">HNI</strain>
    </source>
</reference>
<evidence type="ECO:0000256" key="7">
    <source>
        <dbReference type="ARBA" id="ARBA00023136"/>
    </source>
</evidence>
<comment type="similarity">
    <text evidence="15">Belongs to the G-protein coupled receptor 1 family.</text>
</comment>
<keyword evidence="13" id="KW-0449">Lipoprotein</keyword>
<feature type="transmembrane region" description="Helical" evidence="16">
    <location>
        <begin position="25"/>
        <end position="50"/>
    </location>
</feature>
<evidence type="ECO:0000259" key="17">
    <source>
        <dbReference type="PROSITE" id="PS50262"/>
    </source>
</evidence>
<dbReference type="PROSITE" id="PS00237">
    <property type="entry name" value="G_PROTEIN_RECEP_F1_1"/>
    <property type="match status" value="1"/>
</dbReference>
<feature type="transmembrane region" description="Helical" evidence="16">
    <location>
        <begin position="101"/>
        <end position="121"/>
    </location>
</feature>
<reference evidence="18 19" key="2">
    <citation type="submission" date="2017-04" db="EMBL/GenBank/DDBJ databases">
        <title>CpG methylation of centromeres and impact of large insertions on vertebrate speciation.</title>
        <authorList>
            <person name="Ichikawa K."/>
            <person name="Yoshimura J."/>
            <person name="Morishita S."/>
        </authorList>
    </citation>
    <scope>NUCLEOTIDE SEQUENCE</scope>
    <source>
        <strain evidence="18 19">HNI</strain>
    </source>
</reference>
<keyword evidence="7 16" id="KW-0472">Membrane</keyword>
<dbReference type="Proteomes" id="UP000265180">
    <property type="component" value="Chromosome 14"/>
</dbReference>